<gene>
    <name evidence="1" type="ORF">B0H17DRAFT_1067092</name>
</gene>
<dbReference type="Proteomes" id="UP001221757">
    <property type="component" value="Unassembled WGS sequence"/>
</dbReference>
<sequence length="195" mass="20963">MSTIVTNAVVTNAVRTVAQERGCLESVLVHTQLCVQRLPRRQPLTTVNSRGSQHTLPISVQRVVACSHVSRARHGHSHDAPSVRTRNPRLTQCSRERLVFALSTHFWSRCSAMPHTQPRVPSKHAAIPSGQPALPCSREPLVPSLSAHVCGPGAAPSMACRAQPHAPAGRSTGIHMMQPACALEMAAVQAGQPHM</sequence>
<proteinExistence type="predicted"/>
<protein>
    <submittedName>
        <fullName evidence="1">Uncharacterized protein</fullName>
    </submittedName>
</protein>
<evidence type="ECO:0000313" key="2">
    <source>
        <dbReference type="Proteomes" id="UP001221757"/>
    </source>
</evidence>
<keyword evidence="2" id="KW-1185">Reference proteome</keyword>
<organism evidence="1 2">
    <name type="scientific">Mycena rosella</name>
    <name type="common">Pink bonnet</name>
    <name type="synonym">Agaricus rosellus</name>
    <dbReference type="NCBI Taxonomy" id="1033263"/>
    <lineage>
        <taxon>Eukaryota</taxon>
        <taxon>Fungi</taxon>
        <taxon>Dikarya</taxon>
        <taxon>Basidiomycota</taxon>
        <taxon>Agaricomycotina</taxon>
        <taxon>Agaricomycetes</taxon>
        <taxon>Agaricomycetidae</taxon>
        <taxon>Agaricales</taxon>
        <taxon>Marasmiineae</taxon>
        <taxon>Mycenaceae</taxon>
        <taxon>Mycena</taxon>
    </lineage>
</organism>
<evidence type="ECO:0000313" key="1">
    <source>
        <dbReference type="EMBL" id="KAJ7689151.1"/>
    </source>
</evidence>
<comment type="caution">
    <text evidence="1">The sequence shown here is derived from an EMBL/GenBank/DDBJ whole genome shotgun (WGS) entry which is preliminary data.</text>
</comment>
<name>A0AAD7DDT0_MYCRO</name>
<dbReference type="EMBL" id="JARKIE010000074">
    <property type="protein sequence ID" value="KAJ7689151.1"/>
    <property type="molecule type" value="Genomic_DNA"/>
</dbReference>
<accession>A0AAD7DDT0</accession>
<dbReference type="AlphaFoldDB" id="A0AAD7DDT0"/>
<reference evidence="1" key="1">
    <citation type="submission" date="2023-03" db="EMBL/GenBank/DDBJ databases">
        <title>Massive genome expansion in bonnet fungi (Mycena s.s.) driven by repeated elements and novel gene families across ecological guilds.</title>
        <authorList>
            <consortium name="Lawrence Berkeley National Laboratory"/>
            <person name="Harder C.B."/>
            <person name="Miyauchi S."/>
            <person name="Viragh M."/>
            <person name="Kuo A."/>
            <person name="Thoen E."/>
            <person name="Andreopoulos B."/>
            <person name="Lu D."/>
            <person name="Skrede I."/>
            <person name="Drula E."/>
            <person name="Henrissat B."/>
            <person name="Morin E."/>
            <person name="Kohler A."/>
            <person name="Barry K."/>
            <person name="LaButti K."/>
            <person name="Morin E."/>
            <person name="Salamov A."/>
            <person name="Lipzen A."/>
            <person name="Mereny Z."/>
            <person name="Hegedus B."/>
            <person name="Baldrian P."/>
            <person name="Stursova M."/>
            <person name="Weitz H."/>
            <person name="Taylor A."/>
            <person name="Grigoriev I.V."/>
            <person name="Nagy L.G."/>
            <person name="Martin F."/>
            <person name="Kauserud H."/>
        </authorList>
    </citation>
    <scope>NUCLEOTIDE SEQUENCE</scope>
    <source>
        <strain evidence="1">CBHHK067</strain>
    </source>
</reference>